<evidence type="ECO:0000313" key="2">
    <source>
        <dbReference type="EMBL" id="CAH1984896.1"/>
    </source>
</evidence>
<dbReference type="SMART" id="SM00587">
    <property type="entry name" value="CHK"/>
    <property type="match status" value="1"/>
</dbReference>
<reference evidence="2" key="1">
    <citation type="submission" date="2022-03" db="EMBL/GenBank/DDBJ databases">
        <authorList>
            <person name="Sayadi A."/>
        </authorList>
    </citation>
    <scope>NUCLEOTIDE SEQUENCE</scope>
</reference>
<name>A0A9P0KXF2_ACAOB</name>
<protein>
    <recommendedName>
        <fullName evidence="1">CHK kinase-like domain-containing protein</fullName>
    </recommendedName>
</protein>
<evidence type="ECO:0000259" key="1">
    <source>
        <dbReference type="SMART" id="SM00587"/>
    </source>
</evidence>
<dbReference type="SUPFAM" id="SSF56112">
    <property type="entry name" value="Protein kinase-like (PK-like)"/>
    <property type="match status" value="1"/>
</dbReference>
<dbReference type="InterPro" id="IPR015897">
    <property type="entry name" value="CHK_kinase-like"/>
</dbReference>
<organism evidence="2 3">
    <name type="scientific">Acanthoscelides obtectus</name>
    <name type="common">Bean weevil</name>
    <name type="synonym">Bruchus obtectus</name>
    <dbReference type="NCBI Taxonomy" id="200917"/>
    <lineage>
        <taxon>Eukaryota</taxon>
        <taxon>Metazoa</taxon>
        <taxon>Ecdysozoa</taxon>
        <taxon>Arthropoda</taxon>
        <taxon>Hexapoda</taxon>
        <taxon>Insecta</taxon>
        <taxon>Pterygota</taxon>
        <taxon>Neoptera</taxon>
        <taxon>Endopterygota</taxon>
        <taxon>Coleoptera</taxon>
        <taxon>Polyphaga</taxon>
        <taxon>Cucujiformia</taxon>
        <taxon>Chrysomeloidea</taxon>
        <taxon>Chrysomelidae</taxon>
        <taxon>Bruchinae</taxon>
        <taxon>Bruchini</taxon>
        <taxon>Acanthoscelides</taxon>
    </lineage>
</organism>
<sequence>MEMLQEEHRHLLDKIAQNEGFQKYDIEFQDTQKEGFLSNIFLVTIKDDTSSKRLDLIMKVNQEKSFQNLKIDTLYKKEIYIYETVFRKFDEFIKESGSDMSIGVPKYLGSWGHSCIVLENLKVKEYRLWNKQVPMDRNHLIEGLKEFARFHSVSLAMKTKQPEVFQSLVLDGFKPFASTPENLKQLVKACVKAGAELAGDDEESKEVLDEMEAIGEEFILKTMTDEKYHLVLAHGDCWCNNILYKYKDVTMTPVDAMLVDFQIAKPGSPIRDVAYFLFVNSSKEDLQRYKDYLKIYYEELSSYLQQLSCEIKYCFSQDTFEDHWKAIAKYGLYISVLILKLTGLGKENAVSKDFYEQFQMSLDSLEFKVVRQRIIDLLRFTKQECIV</sequence>
<dbReference type="PANTHER" id="PTHR11012">
    <property type="entry name" value="PROTEIN KINASE-LIKE DOMAIN-CONTAINING"/>
    <property type="match status" value="1"/>
</dbReference>
<dbReference type="InterPro" id="IPR011009">
    <property type="entry name" value="Kinase-like_dom_sf"/>
</dbReference>
<dbReference type="OrthoDB" id="8250698at2759"/>
<dbReference type="Pfam" id="PF02958">
    <property type="entry name" value="EcKL"/>
    <property type="match status" value="1"/>
</dbReference>
<dbReference type="PANTHER" id="PTHR11012:SF30">
    <property type="entry name" value="PROTEIN KINASE-LIKE DOMAIN-CONTAINING"/>
    <property type="match status" value="1"/>
</dbReference>
<dbReference type="Gene3D" id="3.90.1200.10">
    <property type="match status" value="1"/>
</dbReference>
<dbReference type="Proteomes" id="UP001152888">
    <property type="component" value="Unassembled WGS sequence"/>
</dbReference>
<dbReference type="AlphaFoldDB" id="A0A9P0KXF2"/>
<keyword evidence="3" id="KW-1185">Reference proteome</keyword>
<feature type="domain" description="CHK kinase-like" evidence="1">
    <location>
        <begin position="116"/>
        <end position="306"/>
    </location>
</feature>
<comment type="caution">
    <text evidence="2">The sequence shown here is derived from an EMBL/GenBank/DDBJ whole genome shotgun (WGS) entry which is preliminary data.</text>
</comment>
<evidence type="ECO:0000313" key="3">
    <source>
        <dbReference type="Proteomes" id="UP001152888"/>
    </source>
</evidence>
<proteinExistence type="predicted"/>
<dbReference type="InterPro" id="IPR004119">
    <property type="entry name" value="EcKL"/>
</dbReference>
<accession>A0A9P0KXF2</accession>
<gene>
    <name evidence="2" type="ORF">ACAOBT_LOCUS16384</name>
</gene>
<dbReference type="EMBL" id="CAKOFQ010006966">
    <property type="protein sequence ID" value="CAH1984896.1"/>
    <property type="molecule type" value="Genomic_DNA"/>
</dbReference>